<evidence type="ECO:0000313" key="1">
    <source>
        <dbReference type="EMBL" id="GFT07055.1"/>
    </source>
</evidence>
<protein>
    <submittedName>
        <fullName evidence="1">Uncharacterized protein</fullName>
    </submittedName>
</protein>
<evidence type="ECO:0000313" key="2">
    <source>
        <dbReference type="Proteomes" id="UP000887013"/>
    </source>
</evidence>
<keyword evidence="2" id="KW-1185">Reference proteome</keyword>
<proteinExistence type="predicted"/>
<gene>
    <name evidence="1" type="ORF">NPIL_520321</name>
</gene>
<dbReference type="EMBL" id="BMAW01056694">
    <property type="protein sequence ID" value="GFT07055.1"/>
    <property type="molecule type" value="Genomic_DNA"/>
</dbReference>
<sequence length="107" mass="12473">MEWKMERDALKMDRDVIKMERDGDQGNCQIEKNFDDDCHKYFDVITWLVAGVPNHESPIGRTAVVLQMYPKKFLKNTGFEPTLERNGTENALKQCLNISHSFHAWCP</sequence>
<reference evidence="1" key="1">
    <citation type="submission" date="2020-08" db="EMBL/GenBank/DDBJ databases">
        <title>Multicomponent nature underlies the extraordinary mechanical properties of spider dragline silk.</title>
        <authorList>
            <person name="Kono N."/>
            <person name="Nakamura H."/>
            <person name="Mori M."/>
            <person name="Yoshida Y."/>
            <person name="Ohtoshi R."/>
            <person name="Malay A.D."/>
            <person name="Moran D.A.P."/>
            <person name="Tomita M."/>
            <person name="Numata K."/>
            <person name="Arakawa K."/>
        </authorList>
    </citation>
    <scope>NUCLEOTIDE SEQUENCE</scope>
</reference>
<name>A0A8X6ND69_NEPPI</name>
<comment type="caution">
    <text evidence="1">The sequence shown here is derived from an EMBL/GenBank/DDBJ whole genome shotgun (WGS) entry which is preliminary data.</text>
</comment>
<accession>A0A8X6ND69</accession>
<dbReference type="Proteomes" id="UP000887013">
    <property type="component" value="Unassembled WGS sequence"/>
</dbReference>
<organism evidence="1 2">
    <name type="scientific">Nephila pilipes</name>
    <name type="common">Giant wood spider</name>
    <name type="synonym">Nephila maculata</name>
    <dbReference type="NCBI Taxonomy" id="299642"/>
    <lineage>
        <taxon>Eukaryota</taxon>
        <taxon>Metazoa</taxon>
        <taxon>Ecdysozoa</taxon>
        <taxon>Arthropoda</taxon>
        <taxon>Chelicerata</taxon>
        <taxon>Arachnida</taxon>
        <taxon>Araneae</taxon>
        <taxon>Araneomorphae</taxon>
        <taxon>Entelegynae</taxon>
        <taxon>Araneoidea</taxon>
        <taxon>Nephilidae</taxon>
        <taxon>Nephila</taxon>
    </lineage>
</organism>
<dbReference type="AlphaFoldDB" id="A0A8X6ND69"/>